<accession>A0AAD9WBZ4</accession>
<feature type="compositionally biased region" description="Basic and acidic residues" evidence="1">
    <location>
        <begin position="36"/>
        <end position="50"/>
    </location>
</feature>
<proteinExistence type="predicted"/>
<dbReference type="Gene3D" id="2.60.270.60">
    <property type="match status" value="1"/>
</dbReference>
<reference evidence="2" key="1">
    <citation type="submission" date="2023-06" db="EMBL/GenBank/DDBJ databases">
        <title>Draft genome of Marssonina rosae.</title>
        <authorList>
            <person name="Cheng Q."/>
        </authorList>
    </citation>
    <scope>NUCLEOTIDE SEQUENCE</scope>
    <source>
        <strain evidence="2">R4</strain>
    </source>
</reference>
<feature type="region of interest" description="Disordered" evidence="1">
    <location>
        <begin position="186"/>
        <end position="235"/>
    </location>
</feature>
<keyword evidence="3" id="KW-1185">Reference proteome</keyword>
<sequence>MSAPAPAQTSIPAPLFGQADPPGASGASLPNAPADARADAPDDENSRRESINMSPQKAHPFRAATEDTERDKKAMLLPLLPRTKAASEGLGLNLQMAQEASQPETHSPSRPPGSSQNTAVPSLDPPGTKAETEAGGKERPPLAPFFTLISSALHGEQSTHHPSRVHYVFSDDEDSEVLTAALLRSSGIAPDEGGAAGEEEEEGARTRGPQQTPTHAHPATGENGKARGKDGEREERIVIVDINETGDGVTRVRSLAPSWAVVSAEIGKAPTWDGAEGEDEGGREGGLMLRIEGVDEQSVAAGISGSVGGKGKGKEAEAATGVSEDEMQALLESFDRKMGVLRRVVRLGSRESLGGEAEKR</sequence>
<feature type="compositionally biased region" description="Basic and acidic residues" evidence="1">
    <location>
        <begin position="130"/>
        <end position="140"/>
    </location>
</feature>
<gene>
    <name evidence="2" type="ORF">QTJ16_007002</name>
</gene>
<dbReference type="AlphaFoldDB" id="A0AAD9WBZ4"/>
<protein>
    <submittedName>
        <fullName evidence="2">Uncharacterized protein</fullName>
    </submittedName>
</protein>
<evidence type="ECO:0000313" key="2">
    <source>
        <dbReference type="EMBL" id="KAK2623821.1"/>
    </source>
</evidence>
<evidence type="ECO:0000256" key="1">
    <source>
        <dbReference type="SAM" id="MobiDB-lite"/>
    </source>
</evidence>
<feature type="compositionally biased region" description="Polar residues" evidence="1">
    <location>
        <begin position="95"/>
        <end position="120"/>
    </location>
</feature>
<feature type="compositionally biased region" description="Basic and acidic residues" evidence="1">
    <location>
        <begin position="224"/>
        <end position="235"/>
    </location>
</feature>
<feature type="region of interest" description="Disordered" evidence="1">
    <location>
        <begin position="302"/>
        <end position="322"/>
    </location>
</feature>
<feature type="compositionally biased region" description="Basic and acidic residues" evidence="1">
    <location>
        <begin position="64"/>
        <end position="74"/>
    </location>
</feature>
<name>A0AAD9WBZ4_9HELO</name>
<feature type="region of interest" description="Disordered" evidence="1">
    <location>
        <begin position="1"/>
        <end position="149"/>
    </location>
</feature>
<dbReference type="Proteomes" id="UP001285354">
    <property type="component" value="Unassembled WGS sequence"/>
</dbReference>
<organism evidence="2 3">
    <name type="scientific">Diplocarpon rosae</name>
    <dbReference type="NCBI Taxonomy" id="946125"/>
    <lineage>
        <taxon>Eukaryota</taxon>
        <taxon>Fungi</taxon>
        <taxon>Dikarya</taxon>
        <taxon>Ascomycota</taxon>
        <taxon>Pezizomycotina</taxon>
        <taxon>Leotiomycetes</taxon>
        <taxon>Helotiales</taxon>
        <taxon>Drepanopezizaceae</taxon>
        <taxon>Diplocarpon</taxon>
    </lineage>
</organism>
<evidence type="ECO:0000313" key="3">
    <source>
        <dbReference type="Proteomes" id="UP001285354"/>
    </source>
</evidence>
<comment type="caution">
    <text evidence="2">The sequence shown here is derived from an EMBL/GenBank/DDBJ whole genome shotgun (WGS) entry which is preliminary data.</text>
</comment>
<dbReference type="EMBL" id="JAUBYV010000012">
    <property type="protein sequence ID" value="KAK2623821.1"/>
    <property type="molecule type" value="Genomic_DNA"/>
</dbReference>